<proteinExistence type="predicted"/>
<evidence type="ECO:0000256" key="1">
    <source>
        <dbReference type="SAM" id="Phobius"/>
    </source>
</evidence>
<evidence type="ECO:0000313" key="2">
    <source>
        <dbReference type="EMBL" id="ALS97414.1"/>
    </source>
</evidence>
<evidence type="ECO:0000313" key="3">
    <source>
        <dbReference type="Proteomes" id="UP000068447"/>
    </source>
</evidence>
<protein>
    <submittedName>
        <fullName evidence="2">Uncharacterized protein</fullName>
    </submittedName>
</protein>
<dbReference type="EMBL" id="CP013650">
    <property type="protein sequence ID" value="ALS97414.1"/>
    <property type="molecule type" value="Genomic_DNA"/>
</dbReference>
<accession>A0A0U2JID3</accession>
<reference evidence="2 3" key="1">
    <citation type="submission" date="2015-12" db="EMBL/GenBank/DDBJ databases">
        <title>Complete genome of Lacimicrobium alkaliphilum KCTC 32984.</title>
        <authorList>
            <person name="Kim S.-G."/>
            <person name="Lee Y.-J."/>
        </authorList>
    </citation>
    <scope>NUCLEOTIDE SEQUENCE [LARGE SCALE GENOMIC DNA]</scope>
    <source>
        <strain evidence="2 3">YelD216</strain>
    </source>
</reference>
<feature type="transmembrane region" description="Helical" evidence="1">
    <location>
        <begin position="49"/>
        <end position="68"/>
    </location>
</feature>
<feature type="transmembrane region" description="Helical" evidence="1">
    <location>
        <begin position="75"/>
        <end position="94"/>
    </location>
</feature>
<dbReference type="KEGG" id="lal:AT746_03415"/>
<keyword evidence="1" id="KW-0472">Membrane</keyword>
<feature type="transmembrane region" description="Helical" evidence="1">
    <location>
        <begin position="100"/>
        <end position="123"/>
    </location>
</feature>
<dbReference type="Proteomes" id="UP000068447">
    <property type="component" value="Chromosome"/>
</dbReference>
<feature type="transmembrane region" description="Helical" evidence="1">
    <location>
        <begin position="12"/>
        <end position="29"/>
    </location>
</feature>
<dbReference type="OrthoDB" id="7064664at2"/>
<keyword evidence="1" id="KW-0812">Transmembrane</keyword>
<sequence length="130" mass="14731">MNLRPTPELPQFLLGLVFLFLGAWCLVAPHNVEYLSLNPEYHMLNEVSALLIGCFGAQAVLVSILIFWSEFKTKTYIVFGVVGSVPFFVFNYYFVFVNPLFSSLMLLDFFGNVSILLICLWGAKRHKQAG</sequence>
<gene>
    <name evidence="2" type="ORF">AT746_03415</name>
</gene>
<keyword evidence="3" id="KW-1185">Reference proteome</keyword>
<dbReference type="AlphaFoldDB" id="A0A0U2JID3"/>
<keyword evidence="1" id="KW-1133">Transmembrane helix</keyword>
<name>A0A0U2JID3_9ALTE</name>
<dbReference type="RefSeq" id="WP_062476456.1">
    <property type="nucleotide sequence ID" value="NZ_CP013650.1"/>
</dbReference>
<organism evidence="2 3">
    <name type="scientific">Lacimicrobium alkaliphilum</name>
    <dbReference type="NCBI Taxonomy" id="1526571"/>
    <lineage>
        <taxon>Bacteria</taxon>
        <taxon>Pseudomonadati</taxon>
        <taxon>Pseudomonadota</taxon>
        <taxon>Gammaproteobacteria</taxon>
        <taxon>Alteromonadales</taxon>
        <taxon>Alteromonadaceae</taxon>
        <taxon>Lacimicrobium</taxon>
    </lineage>
</organism>